<dbReference type="SUPFAM" id="SSF143422">
    <property type="entry name" value="Transposase IS200-like"/>
    <property type="match status" value="1"/>
</dbReference>
<dbReference type="InterPro" id="IPR002686">
    <property type="entry name" value="Transposase_17"/>
</dbReference>
<evidence type="ECO:0000259" key="1">
    <source>
        <dbReference type="SMART" id="SM01321"/>
    </source>
</evidence>
<dbReference type="Gene3D" id="3.30.70.1290">
    <property type="entry name" value="Transposase IS200-like"/>
    <property type="match status" value="1"/>
</dbReference>
<name>A0A1F6BKE2_9BACT</name>
<dbReference type="EMBL" id="MFJU01000008">
    <property type="protein sequence ID" value="OGG36997.1"/>
    <property type="molecule type" value="Genomic_DNA"/>
</dbReference>
<dbReference type="InterPro" id="IPR036515">
    <property type="entry name" value="Transposase_17_sf"/>
</dbReference>
<dbReference type="PANTHER" id="PTHR34322">
    <property type="entry name" value="TRANSPOSASE, Y1_TNP DOMAIN-CONTAINING"/>
    <property type="match status" value="1"/>
</dbReference>
<proteinExistence type="predicted"/>
<dbReference type="STRING" id="1798391.A2968_01825"/>
<gene>
    <name evidence="2" type="ORF">A2968_01825</name>
</gene>
<dbReference type="GO" id="GO:0006313">
    <property type="term" value="P:DNA transposition"/>
    <property type="evidence" value="ECO:0007669"/>
    <property type="project" value="InterPro"/>
</dbReference>
<dbReference type="Pfam" id="PF01797">
    <property type="entry name" value="Y1_Tnp"/>
    <property type="match status" value="1"/>
</dbReference>
<dbReference type="PANTHER" id="PTHR34322:SF2">
    <property type="entry name" value="TRANSPOSASE IS200-LIKE DOMAIN-CONTAINING PROTEIN"/>
    <property type="match status" value="1"/>
</dbReference>
<sequence length="224" mass="27348">MPKRKIPLVNQEIYHVFNRSVAKQPIFHNKKENETFLSLLEYYRFPNPPLRFSHYQRLNTQDKTKLLRGLYKKNKHLVEIYSFSIMPNHYHLLLKQSLNSGIMNFIRLIQNSYARFLNLRYKRSGSLFQSPFKAVRLETDEQFIHVARYIHLNPLTSFVIRDFNDLKSYQWNSYLDYLSFTPRKFINTSFLMNYFKNIEKFEEFTKDNLDYQRKLEKLKHLIIE</sequence>
<dbReference type="GO" id="GO:0004803">
    <property type="term" value="F:transposase activity"/>
    <property type="evidence" value="ECO:0007669"/>
    <property type="project" value="InterPro"/>
</dbReference>
<protein>
    <recommendedName>
        <fullName evidence="1">Transposase IS200-like domain-containing protein</fullName>
    </recommendedName>
</protein>
<accession>A0A1F6BKE2</accession>
<feature type="domain" description="Transposase IS200-like" evidence="1">
    <location>
        <begin position="9"/>
        <end position="153"/>
    </location>
</feature>
<reference evidence="2 3" key="1">
    <citation type="journal article" date="2016" name="Nat. Commun.">
        <title>Thousands of microbial genomes shed light on interconnected biogeochemical processes in an aquifer system.</title>
        <authorList>
            <person name="Anantharaman K."/>
            <person name="Brown C.T."/>
            <person name="Hug L.A."/>
            <person name="Sharon I."/>
            <person name="Castelle C.J."/>
            <person name="Probst A.J."/>
            <person name="Thomas B.C."/>
            <person name="Singh A."/>
            <person name="Wilkins M.J."/>
            <person name="Karaoz U."/>
            <person name="Brodie E.L."/>
            <person name="Williams K.H."/>
            <person name="Hubbard S.S."/>
            <person name="Banfield J.F."/>
        </authorList>
    </citation>
    <scope>NUCLEOTIDE SEQUENCE [LARGE SCALE GENOMIC DNA]</scope>
</reference>
<dbReference type="AlphaFoldDB" id="A0A1F6BKE2"/>
<comment type="caution">
    <text evidence="2">The sequence shown here is derived from an EMBL/GenBank/DDBJ whole genome shotgun (WGS) entry which is preliminary data.</text>
</comment>
<organism evidence="2 3">
    <name type="scientific">Candidatus Gottesmanbacteria bacterium RIFCSPLOWO2_01_FULL_42_22</name>
    <dbReference type="NCBI Taxonomy" id="1798391"/>
    <lineage>
        <taxon>Bacteria</taxon>
        <taxon>Candidatus Gottesmaniibacteriota</taxon>
    </lineage>
</organism>
<dbReference type="GO" id="GO:0003677">
    <property type="term" value="F:DNA binding"/>
    <property type="evidence" value="ECO:0007669"/>
    <property type="project" value="InterPro"/>
</dbReference>
<dbReference type="SMART" id="SM01321">
    <property type="entry name" value="Y1_Tnp"/>
    <property type="match status" value="1"/>
</dbReference>
<evidence type="ECO:0000313" key="3">
    <source>
        <dbReference type="Proteomes" id="UP000176228"/>
    </source>
</evidence>
<dbReference type="Proteomes" id="UP000176228">
    <property type="component" value="Unassembled WGS sequence"/>
</dbReference>
<evidence type="ECO:0000313" key="2">
    <source>
        <dbReference type="EMBL" id="OGG36997.1"/>
    </source>
</evidence>